<reference evidence="3 4" key="1">
    <citation type="submission" date="2023-04" db="EMBL/GenBank/DDBJ databases">
        <title>Genome of Basidiobolus ranarum AG-B5.</title>
        <authorList>
            <person name="Stajich J.E."/>
            <person name="Carter-House D."/>
            <person name="Gryganskyi A."/>
        </authorList>
    </citation>
    <scope>NUCLEOTIDE SEQUENCE [LARGE SCALE GENOMIC DNA]</scope>
    <source>
        <strain evidence="3 4">AG-B5</strain>
    </source>
</reference>
<dbReference type="PANTHER" id="PTHR47185:SF1">
    <property type="entry name" value="PX DOMAIN-CONTAINING PROTEIN YPR097W"/>
    <property type="match status" value="1"/>
</dbReference>
<dbReference type="Gene3D" id="3.30.1520.10">
    <property type="entry name" value="Phox-like domain"/>
    <property type="match status" value="1"/>
</dbReference>
<evidence type="ECO:0000313" key="3">
    <source>
        <dbReference type="EMBL" id="KAK9712073.1"/>
    </source>
</evidence>
<dbReference type="Pfam" id="PF12828">
    <property type="entry name" value="PXB"/>
    <property type="match status" value="1"/>
</dbReference>
<dbReference type="PROSITE" id="PS50195">
    <property type="entry name" value="PX"/>
    <property type="match status" value="1"/>
</dbReference>
<dbReference type="Proteomes" id="UP001479436">
    <property type="component" value="Unassembled WGS sequence"/>
</dbReference>
<proteinExistence type="predicted"/>
<organism evidence="3 4">
    <name type="scientific">Basidiobolus ranarum</name>
    <dbReference type="NCBI Taxonomy" id="34480"/>
    <lineage>
        <taxon>Eukaryota</taxon>
        <taxon>Fungi</taxon>
        <taxon>Fungi incertae sedis</taxon>
        <taxon>Zoopagomycota</taxon>
        <taxon>Entomophthoromycotina</taxon>
        <taxon>Basidiobolomycetes</taxon>
        <taxon>Basidiobolales</taxon>
        <taxon>Basidiobolaceae</taxon>
        <taxon>Basidiobolus</taxon>
    </lineage>
</organism>
<dbReference type="InterPro" id="IPR047168">
    <property type="entry name" value="LEC1-like"/>
</dbReference>
<sequence length="941" mass="108451">MTITENIENIPDPLNQTAETGPEMSDTVDEVSGHSADLLLTDTEVDLIKKDLLHRQVHQEMLELREHLSIAPLFFDKSILQPPPKPVDTGFFNITALFRSNPPTPEPSATTPNSSNTSLHTDINIETPLLQYAFNNFVLNFPFLEKADQSIWHKIQEFLNSFSRLRFGAYAVSEEELSKRERIAIRVENLLTILFNTGITTHGKIEEKKSTNQQDVKMQPRKPHRIKNSQSNLVHVQILTVRKNVEQGYLREKEYSEFVIKSHFIESDETFHVRQRYSQIKKFYEKLGREFPDQDLSGPPRRFKTQPDAALYCEKDRLALQAYLRKLLRNQAVASSQLTRDFLTSTPTDLTPEDIQNADVRAKSVQARAEEHSKFLKVAEQQAEELREITDSFVQDISEPGGLNKLAKALEEVSEIEKLPVSYQKMIELARINLASTFYRIFCAEESAVIHFQQLRQAHSMLPYRALKGILMISNPTAMMKAVLDLFLAQPFGHPSILQRVVSSNLHDSLKKKKKVIEGLRAEIKDEPLCDRIHNYVYSSESRPYDGETGMSDLDKLFRVVRDNTIKPIDVNPLVLMKLWSAKEHLETSNRSKELLETTGSLEGFSDSEIMLKNLHKFMFLSTQVRNTELTMDLIFEGITGELLKDILSIFYQPLAQIYKDANISDFVIDCRDFIDKLIQVIEANDIDQGITPLDSLKSFTDLVKEYEVVFYRFVHLLYANSHDGLFQKLIAWFESMMSCLREGVLKEPLDMEKILHQEEFKNNPEFQEGFIKDLDKLKEFTFRENLRHFRRLRKKMISNLGIELEGEEMELILASVPLDIVQRLMKISGLKELPEDLRHLLEVDGNGDGENYQHLEFQPNIRMNGFSGVDISLGDLMEVQLSDEEDSNEPTSMNQEMKKNINYKNRHAQVTEPSVPYPKLNSIPKLLTPFMNEIFTLLKS</sequence>
<name>A0ABR2W063_9FUNG</name>
<feature type="region of interest" description="Disordered" evidence="1">
    <location>
        <begin position="1"/>
        <end position="26"/>
    </location>
</feature>
<dbReference type="EMBL" id="JASJQH010007239">
    <property type="protein sequence ID" value="KAK9712073.1"/>
    <property type="molecule type" value="Genomic_DNA"/>
</dbReference>
<gene>
    <name evidence="3" type="ORF">K7432_007396</name>
</gene>
<dbReference type="InterPro" id="IPR024554">
    <property type="entry name" value="LEC1-like_C"/>
</dbReference>
<dbReference type="InterPro" id="IPR001683">
    <property type="entry name" value="PX_dom"/>
</dbReference>
<dbReference type="PANTHER" id="PTHR47185">
    <property type="entry name" value="PX DOMAIN-CONTAINING PROTEIN YPR097W"/>
    <property type="match status" value="1"/>
</dbReference>
<dbReference type="InterPro" id="IPR024555">
    <property type="entry name" value="PX-associated"/>
</dbReference>
<evidence type="ECO:0000256" key="1">
    <source>
        <dbReference type="SAM" id="MobiDB-lite"/>
    </source>
</evidence>
<evidence type="ECO:0000259" key="2">
    <source>
        <dbReference type="PROSITE" id="PS50195"/>
    </source>
</evidence>
<dbReference type="Pfam" id="PF00787">
    <property type="entry name" value="PX"/>
    <property type="match status" value="1"/>
</dbReference>
<dbReference type="InterPro" id="IPR036871">
    <property type="entry name" value="PX_dom_sf"/>
</dbReference>
<feature type="domain" description="PX" evidence="2">
    <location>
        <begin position="236"/>
        <end position="350"/>
    </location>
</feature>
<evidence type="ECO:0000313" key="4">
    <source>
        <dbReference type="Proteomes" id="UP001479436"/>
    </source>
</evidence>
<accession>A0ABR2W063</accession>
<comment type="caution">
    <text evidence="3">The sequence shown here is derived from an EMBL/GenBank/DDBJ whole genome shotgun (WGS) entry which is preliminary data.</text>
</comment>
<protein>
    <recommendedName>
        <fullName evidence="2">PX domain-containing protein</fullName>
    </recommendedName>
</protein>
<keyword evidence="4" id="KW-1185">Reference proteome</keyword>
<dbReference type="Pfam" id="PF12825">
    <property type="entry name" value="DUF3818"/>
    <property type="match status" value="1"/>
</dbReference>
<dbReference type="SUPFAM" id="SSF64268">
    <property type="entry name" value="PX domain"/>
    <property type="match status" value="1"/>
</dbReference>